<evidence type="ECO:0000313" key="3">
    <source>
        <dbReference type="EMBL" id="AXY99790.1"/>
    </source>
</evidence>
<dbReference type="GO" id="GO:0016757">
    <property type="term" value="F:glycosyltransferase activity"/>
    <property type="evidence" value="ECO:0007669"/>
    <property type="project" value="InterPro"/>
</dbReference>
<evidence type="ECO:0000259" key="2">
    <source>
        <dbReference type="Pfam" id="PF13439"/>
    </source>
</evidence>
<dbReference type="Pfam" id="PF00534">
    <property type="entry name" value="Glycos_transf_1"/>
    <property type="match status" value="1"/>
</dbReference>
<dbReference type="Gene3D" id="3.40.50.2000">
    <property type="entry name" value="Glycogen Phosphorylase B"/>
    <property type="match status" value="2"/>
</dbReference>
<dbReference type="EMBL" id="KY710716">
    <property type="protein sequence ID" value="AXY99790.1"/>
    <property type="molecule type" value="Genomic_DNA"/>
</dbReference>
<dbReference type="InterPro" id="IPR028098">
    <property type="entry name" value="Glyco_trans_4-like_N"/>
</dbReference>
<evidence type="ECO:0000259" key="1">
    <source>
        <dbReference type="Pfam" id="PF00534"/>
    </source>
</evidence>
<dbReference type="AlphaFoldDB" id="A0A385JN55"/>
<dbReference type="SUPFAM" id="SSF53756">
    <property type="entry name" value="UDP-Glycosyltransferase/glycogen phosphorylase"/>
    <property type="match status" value="1"/>
</dbReference>
<feature type="domain" description="Glycosyltransferase subfamily 4-like N-terminal" evidence="2">
    <location>
        <begin position="13"/>
        <end position="172"/>
    </location>
</feature>
<dbReference type="PANTHER" id="PTHR12526:SF630">
    <property type="entry name" value="GLYCOSYLTRANSFERASE"/>
    <property type="match status" value="1"/>
</dbReference>
<protein>
    <submittedName>
        <fullName evidence="3">Gt4</fullName>
    </submittedName>
</protein>
<sequence>MTKLILVNSLANGGGERIAANIANELSKTEKVIFVILENKITYSLNKEIDVITLKKYKLFIFLRQSLELKKIIKKYNIDFVQSHLYRSNIINVLCKKLGSTHFSQIINHGDPLQYKNKGLKGLIMLILIKFFYPMSNEIIAISGAMNKIICELLPDIAKNKIITINNPYNIDEIISKSNEKNTFLLPEKYLVSMGRLIKSKNFNLLIKSIKNINISLVIIGSGPEENNLKKYTQKLGLSEKIIFLGHQDNPFPVIKNSIALISASRTEGFPNTIIEALACSTPVIHSDCVSGPREILQPKSTLTASIPKNTFEKTPYGILYSIDDYEALISAIQYITSIDLKTIRSNCIRRAYDFDSKKIVKKYFE</sequence>
<dbReference type="Pfam" id="PF13439">
    <property type="entry name" value="Glyco_transf_4"/>
    <property type="match status" value="1"/>
</dbReference>
<dbReference type="PANTHER" id="PTHR12526">
    <property type="entry name" value="GLYCOSYLTRANSFERASE"/>
    <property type="match status" value="1"/>
</dbReference>
<reference evidence="3" key="1">
    <citation type="journal article" date="2017" name="PLoS ONE">
        <title>Genetic diversity of the O antigens of Proteus species and the development of a suspension array for molecular serotyping.</title>
        <authorList>
            <person name="Yu X."/>
            <person name="Torzewska A."/>
            <person name="Zhang X."/>
            <person name="Yin Z."/>
            <person name="Drzewiecka D."/>
            <person name="Cao H."/>
            <person name="Liu B."/>
            <person name="Knirel Y.A."/>
            <person name="Rozalski A."/>
            <person name="Wang L."/>
        </authorList>
    </citation>
    <scope>NUCLEOTIDE SEQUENCE</scope>
    <source>
        <strain evidence="3">CCUG 4680</strain>
    </source>
</reference>
<accession>A0A385JN55</accession>
<dbReference type="InterPro" id="IPR001296">
    <property type="entry name" value="Glyco_trans_1"/>
</dbReference>
<dbReference type="CDD" id="cd03811">
    <property type="entry name" value="GT4_GT28_WabH-like"/>
    <property type="match status" value="1"/>
</dbReference>
<feature type="domain" description="Glycosyl transferase family 1" evidence="1">
    <location>
        <begin position="180"/>
        <end position="302"/>
    </location>
</feature>
<name>A0A385JN55_PROVU</name>
<dbReference type="GO" id="GO:1901135">
    <property type="term" value="P:carbohydrate derivative metabolic process"/>
    <property type="evidence" value="ECO:0007669"/>
    <property type="project" value="UniProtKB-ARBA"/>
</dbReference>
<organism evidence="3">
    <name type="scientific">Proteus vulgaris</name>
    <dbReference type="NCBI Taxonomy" id="585"/>
    <lineage>
        <taxon>Bacteria</taxon>
        <taxon>Pseudomonadati</taxon>
        <taxon>Pseudomonadota</taxon>
        <taxon>Gammaproteobacteria</taxon>
        <taxon>Enterobacterales</taxon>
        <taxon>Morganellaceae</taxon>
        <taxon>Proteus</taxon>
    </lineage>
</organism>
<proteinExistence type="predicted"/>